<protein>
    <recommendedName>
        <fullName evidence="3">CDP-glycerol:poly(Glycerophosphate) glycerophosphotransferase</fullName>
    </recommendedName>
</protein>
<organism evidence="1 2">
    <name type="scientific">Xylanibacter caecicola</name>
    <dbReference type="NCBI Taxonomy" id="2736294"/>
    <lineage>
        <taxon>Bacteria</taxon>
        <taxon>Pseudomonadati</taxon>
        <taxon>Bacteroidota</taxon>
        <taxon>Bacteroidia</taxon>
        <taxon>Bacteroidales</taxon>
        <taxon>Prevotellaceae</taxon>
        <taxon>Xylanibacter</taxon>
    </lineage>
</organism>
<sequence>MFGVKTKIKQFIETGKVFCYNNIILPYKVHKIRNKEKITVLFLVSELSPWKTEELFLAMKDQPRFTPVLGLFTSPEIPSARKQLDIYCSQKGYEYTDIDHVNMRSIKADIIFYQKPYMDWVYPKNMRVEKHLYALFCYVSYAFHTVNENWGFNLKLFNYAWQVYYENYLVANEQIPFLLQNGKNVVVTGLPIQDRLNIKAADIEDPWIDHTGRKRIIYASHHTLPGMHLQGIGFSTFLDHCDFMLKMAEKYKDEVYFAFKPHPILYKNLLKLWGKERTDAYYDKWASLENGQLETGSYTGLFVHSDAMIHDCSSFTIEYHYTRNPVLYIVKDDHHADNLSILNKEAFKLHYKAKTQREIELFIQNVINGIDSLKQEREAFFKENLMPPHGKTACENIINSILGIEEYQ</sequence>
<dbReference type="Proteomes" id="UP000820977">
    <property type="component" value="Unassembled WGS sequence"/>
</dbReference>
<keyword evidence="2" id="KW-1185">Reference proteome</keyword>
<gene>
    <name evidence="1" type="ORF">HPS54_09495</name>
</gene>
<evidence type="ECO:0008006" key="3">
    <source>
        <dbReference type="Google" id="ProtNLM"/>
    </source>
</evidence>
<name>A0ABX2B5K6_9BACT</name>
<comment type="caution">
    <text evidence="1">The sequence shown here is derived from an EMBL/GenBank/DDBJ whole genome shotgun (WGS) entry which is preliminary data.</text>
</comment>
<evidence type="ECO:0000313" key="1">
    <source>
        <dbReference type="EMBL" id="NPE25743.1"/>
    </source>
</evidence>
<accession>A0ABX2B5K6</accession>
<dbReference type="Pfam" id="PF04464">
    <property type="entry name" value="Glyphos_transf"/>
    <property type="match status" value="1"/>
</dbReference>
<evidence type="ECO:0000313" key="2">
    <source>
        <dbReference type="Proteomes" id="UP000820977"/>
    </source>
</evidence>
<dbReference type="InterPro" id="IPR007554">
    <property type="entry name" value="Glycerophosphate_synth"/>
</dbReference>
<reference evidence="1 2" key="1">
    <citation type="submission" date="2020-05" db="EMBL/GenBank/DDBJ databases">
        <title>Distinct polysaccharide utilization as determinants for interspecies competition between intestinal Prevotella spp.</title>
        <authorList>
            <person name="Galvez E.J.C."/>
            <person name="Iljazovic A."/>
            <person name="Strowig T."/>
        </authorList>
    </citation>
    <scope>NUCLEOTIDE SEQUENCE [LARGE SCALE GENOMIC DNA]</scope>
    <source>
        <strain evidence="1 2">PCHR</strain>
    </source>
</reference>
<dbReference type="RefSeq" id="WP_172345208.1">
    <property type="nucleotide sequence ID" value="NZ_CATJFF010000028.1"/>
</dbReference>
<dbReference type="InterPro" id="IPR043148">
    <property type="entry name" value="TagF_C"/>
</dbReference>
<proteinExistence type="predicted"/>
<dbReference type="Gene3D" id="3.40.50.12580">
    <property type="match status" value="1"/>
</dbReference>
<dbReference type="EMBL" id="JABKKJ010000016">
    <property type="protein sequence ID" value="NPE25743.1"/>
    <property type="molecule type" value="Genomic_DNA"/>
</dbReference>